<name>A0A6M0QA31_9BACI</name>
<comment type="caution">
    <text evidence="16">The sequence shown here is derived from an EMBL/GenBank/DDBJ whole genome shotgun (WGS) entry which is preliminary data.</text>
</comment>
<dbReference type="AlphaFoldDB" id="A0A6M0QA31"/>
<evidence type="ECO:0000256" key="5">
    <source>
        <dbReference type="ARBA" id="ARBA00022705"/>
    </source>
</evidence>
<evidence type="ECO:0000256" key="6">
    <source>
        <dbReference type="ARBA" id="ARBA00022741"/>
    </source>
</evidence>
<dbReference type="Pfam" id="PF02463">
    <property type="entry name" value="SMC_N"/>
    <property type="match status" value="1"/>
</dbReference>
<gene>
    <name evidence="12 16" type="primary">recF</name>
    <name evidence="16" type="ORF">G4D63_15575</name>
</gene>
<keyword evidence="7 12" id="KW-0227">DNA damage</keyword>
<dbReference type="GO" id="GO:0000731">
    <property type="term" value="P:DNA synthesis involved in DNA repair"/>
    <property type="evidence" value="ECO:0007669"/>
    <property type="project" value="TreeGrafter"/>
</dbReference>
<dbReference type="Proteomes" id="UP000481043">
    <property type="component" value="Unassembled WGS sequence"/>
</dbReference>
<keyword evidence="14" id="KW-0175">Coiled coil</keyword>
<evidence type="ECO:0000259" key="15">
    <source>
        <dbReference type="Pfam" id="PF02463"/>
    </source>
</evidence>
<evidence type="ECO:0000313" key="17">
    <source>
        <dbReference type="Proteomes" id="UP000481043"/>
    </source>
</evidence>
<evidence type="ECO:0000256" key="11">
    <source>
        <dbReference type="ARBA" id="ARBA00023236"/>
    </source>
</evidence>
<evidence type="ECO:0000256" key="8">
    <source>
        <dbReference type="ARBA" id="ARBA00022840"/>
    </source>
</evidence>
<comment type="similarity">
    <text evidence="2 12 13">Belongs to the RecF family.</text>
</comment>
<dbReference type="GO" id="GO:0009432">
    <property type="term" value="P:SOS response"/>
    <property type="evidence" value="ECO:0007669"/>
    <property type="project" value="UniProtKB-UniRule"/>
</dbReference>
<keyword evidence="6 12" id="KW-0547">Nucleotide-binding</keyword>
<evidence type="ECO:0000256" key="13">
    <source>
        <dbReference type="RuleBase" id="RU000578"/>
    </source>
</evidence>
<evidence type="ECO:0000256" key="12">
    <source>
        <dbReference type="HAMAP-Rule" id="MF_00365"/>
    </source>
</evidence>
<dbReference type="PANTHER" id="PTHR32182">
    <property type="entry name" value="DNA REPLICATION AND REPAIR PROTEIN RECF"/>
    <property type="match status" value="1"/>
</dbReference>
<dbReference type="PROSITE" id="PS00617">
    <property type="entry name" value="RECF_1"/>
    <property type="match status" value="1"/>
</dbReference>
<organism evidence="16 17">
    <name type="scientific">Bacillus mesophilus</name>
    <dbReference type="NCBI Taxonomy" id="1808955"/>
    <lineage>
        <taxon>Bacteria</taxon>
        <taxon>Bacillati</taxon>
        <taxon>Bacillota</taxon>
        <taxon>Bacilli</taxon>
        <taxon>Bacillales</taxon>
        <taxon>Bacillaceae</taxon>
        <taxon>Bacillus</taxon>
    </lineage>
</organism>
<feature type="domain" description="RecF/RecN/SMC N-terminal" evidence="15">
    <location>
        <begin position="2"/>
        <end position="348"/>
    </location>
</feature>
<dbReference type="Gene3D" id="1.20.1050.90">
    <property type="entry name" value="RecF/RecN/SMC, N-terminal domain"/>
    <property type="match status" value="1"/>
</dbReference>
<keyword evidence="8 12" id="KW-0067">ATP-binding</keyword>
<keyword evidence="5 12" id="KW-0235">DNA replication</keyword>
<evidence type="ECO:0000256" key="3">
    <source>
        <dbReference type="ARBA" id="ARBA00020170"/>
    </source>
</evidence>
<dbReference type="InterPro" id="IPR003395">
    <property type="entry name" value="RecF/RecN/SMC_N"/>
</dbReference>
<dbReference type="PANTHER" id="PTHR32182:SF0">
    <property type="entry name" value="DNA REPLICATION AND REPAIR PROTEIN RECF"/>
    <property type="match status" value="1"/>
</dbReference>
<evidence type="ECO:0000256" key="2">
    <source>
        <dbReference type="ARBA" id="ARBA00008016"/>
    </source>
</evidence>
<dbReference type="GO" id="GO:0006260">
    <property type="term" value="P:DNA replication"/>
    <property type="evidence" value="ECO:0007669"/>
    <property type="project" value="UniProtKB-UniRule"/>
</dbReference>
<evidence type="ECO:0000256" key="14">
    <source>
        <dbReference type="SAM" id="Coils"/>
    </source>
</evidence>
<dbReference type="InterPro" id="IPR018078">
    <property type="entry name" value="DNA-binding_RecF_CS"/>
</dbReference>
<feature type="coiled-coil region" evidence="14">
    <location>
        <begin position="153"/>
        <end position="184"/>
    </location>
</feature>
<dbReference type="InterPro" id="IPR001238">
    <property type="entry name" value="DNA-binding_RecF"/>
</dbReference>
<keyword evidence="4 12" id="KW-0963">Cytoplasm</keyword>
<dbReference type="HAMAP" id="MF_00365">
    <property type="entry name" value="RecF"/>
    <property type="match status" value="1"/>
</dbReference>
<dbReference type="NCBIfam" id="TIGR00611">
    <property type="entry name" value="recf"/>
    <property type="match status" value="1"/>
</dbReference>
<comment type="subcellular location">
    <subcellularLocation>
        <location evidence="1 12 13">Cytoplasm</location>
    </subcellularLocation>
</comment>
<keyword evidence="17" id="KW-1185">Reference proteome</keyword>
<dbReference type="Gene3D" id="3.40.50.300">
    <property type="entry name" value="P-loop containing nucleotide triphosphate hydrolases"/>
    <property type="match status" value="1"/>
</dbReference>
<evidence type="ECO:0000256" key="10">
    <source>
        <dbReference type="ARBA" id="ARBA00023204"/>
    </source>
</evidence>
<dbReference type="GO" id="GO:0006302">
    <property type="term" value="P:double-strand break repair"/>
    <property type="evidence" value="ECO:0007669"/>
    <property type="project" value="TreeGrafter"/>
</dbReference>
<dbReference type="InterPro" id="IPR042174">
    <property type="entry name" value="RecF_2"/>
</dbReference>
<dbReference type="GO" id="GO:0005737">
    <property type="term" value="C:cytoplasm"/>
    <property type="evidence" value="ECO:0007669"/>
    <property type="project" value="UniProtKB-SubCell"/>
</dbReference>
<reference evidence="16 17" key="1">
    <citation type="submission" date="2020-02" db="EMBL/GenBank/DDBJ databases">
        <title>Bacillus aquiflavi sp. nov., isolated from yellow water of strong flavor Chinese baijiu in Yibin region of China.</title>
        <authorList>
            <person name="Xie J."/>
        </authorList>
    </citation>
    <scope>NUCLEOTIDE SEQUENCE [LARGE SCALE GENOMIC DNA]</scope>
    <source>
        <strain evidence="16 17">SA4</strain>
    </source>
</reference>
<proteinExistence type="inferred from homology"/>
<keyword evidence="11 12" id="KW-0742">SOS response</keyword>
<dbReference type="CDD" id="cd03242">
    <property type="entry name" value="ABC_RecF"/>
    <property type="match status" value="1"/>
</dbReference>
<dbReference type="FunFam" id="1.20.1050.90:FF:000002">
    <property type="entry name" value="DNA replication and repair protein RecF"/>
    <property type="match status" value="1"/>
</dbReference>
<feature type="binding site" evidence="12">
    <location>
        <begin position="30"/>
        <end position="37"/>
    </location>
    <ligand>
        <name>ATP</name>
        <dbReference type="ChEBI" id="CHEBI:30616"/>
    </ligand>
</feature>
<evidence type="ECO:0000256" key="7">
    <source>
        <dbReference type="ARBA" id="ARBA00022763"/>
    </source>
</evidence>
<dbReference type="GO" id="GO:0005524">
    <property type="term" value="F:ATP binding"/>
    <property type="evidence" value="ECO:0007669"/>
    <property type="project" value="UniProtKB-UniRule"/>
</dbReference>
<keyword evidence="9 12" id="KW-0238">DNA-binding</keyword>
<dbReference type="EMBL" id="JAAIWM010000005">
    <property type="protein sequence ID" value="NEY73153.1"/>
    <property type="molecule type" value="Genomic_DNA"/>
</dbReference>
<comment type="function">
    <text evidence="12 13">The RecF protein is involved in DNA metabolism; it is required for DNA replication and normal SOS inducibility. RecF binds preferentially to single-stranded, linear DNA. It also seems to bind ATP.</text>
</comment>
<dbReference type="RefSeq" id="WP_163180611.1">
    <property type="nucleotide sequence ID" value="NZ_JAAIWM010000005.1"/>
</dbReference>
<evidence type="ECO:0000256" key="4">
    <source>
        <dbReference type="ARBA" id="ARBA00022490"/>
    </source>
</evidence>
<dbReference type="PROSITE" id="PS00618">
    <property type="entry name" value="RECF_2"/>
    <property type="match status" value="1"/>
</dbReference>
<evidence type="ECO:0000313" key="16">
    <source>
        <dbReference type="EMBL" id="NEY73153.1"/>
    </source>
</evidence>
<keyword evidence="10 12" id="KW-0234">DNA repair</keyword>
<sequence length="372" mass="42731">MYIENIVLTNYRSYKKTEVAFENKVNVILGENAQGKTNLMEAIYVLAIAKSHRTSNDKDLIRWDEDYAKIEGRVIRRKGPVPLQLVISTKGKKAKLNHIEQQRLSQYIGAMNIVMFAPEDLNLVKGSPQVRRRFLDMEIGQVSPRYMHDLSSYQKILQQRNHYLKQLQKQKDRNTTMLEVLTSQLTEVAAKIIIKRFEFLDLLQKWAEPIHKGISRGLETLEIQYKASIDVSEKTELSKMVEVYEQKFAKIRDREIERGMTLAGPHRDDLLFFVNGKDVQTFGSQGQQRTTALSLKLAEIELIHSEIGEYPILLLDDVLSELDDFRQSHLLNTIQGKVQTFVTTTSVEGIDHVTLKQAAQFSVNAGVIEKLK</sequence>
<dbReference type="GO" id="GO:0003697">
    <property type="term" value="F:single-stranded DNA binding"/>
    <property type="evidence" value="ECO:0007669"/>
    <property type="project" value="UniProtKB-UniRule"/>
</dbReference>
<dbReference type="SUPFAM" id="SSF52540">
    <property type="entry name" value="P-loop containing nucleoside triphosphate hydrolases"/>
    <property type="match status" value="1"/>
</dbReference>
<evidence type="ECO:0000256" key="9">
    <source>
        <dbReference type="ARBA" id="ARBA00023125"/>
    </source>
</evidence>
<accession>A0A6M0QA31</accession>
<evidence type="ECO:0000256" key="1">
    <source>
        <dbReference type="ARBA" id="ARBA00004496"/>
    </source>
</evidence>
<protein>
    <recommendedName>
        <fullName evidence="3 12">DNA replication and repair protein RecF</fullName>
    </recommendedName>
</protein>
<dbReference type="InterPro" id="IPR027417">
    <property type="entry name" value="P-loop_NTPase"/>
</dbReference>